<dbReference type="AlphaFoldDB" id="A0A542XNY2"/>
<evidence type="ECO:0000313" key="4">
    <source>
        <dbReference type="EMBL" id="TQL37549.1"/>
    </source>
</evidence>
<name>A0A542XNY2_SALAC</name>
<evidence type="ECO:0000313" key="5">
    <source>
        <dbReference type="Proteomes" id="UP000315983"/>
    </source>
</evidence>
<accession>A0A542XNY2</accession>
<dbReference type="SMART" id="SM00822">
    <property type="entry name" value="PKS_KR"/>
    <property type="match status" value="1"/>
</dbReference>
<dbReference type="GO" id="GO:0016491">
    <property type="term" value="F:oxidoreductase activity"/>
    <property type="evidence" value="ECO:0007669"/>
    <property type="project" value="UniProtKB-KW"/>
</dbReference>
<dbReference type="Pfam" id="PF13561">
    <property type="entry name" value="adh_short_C2"/>
    <property type="match status" value="1"/>
</dbReference>
<dbReference type="PANTHER" id="PTHR43975">
    <property type="entry name" value="ZGC:101858"/>
    <property type="match status" value="1"/>
</dbReference>
<reference evidence="4 5" key="1">
    <citation type="submission" date="2019-06" db="EMBL/GenBank/DDBJ databases">
        <title>Sequencing the genomes of 1000 actinobacteria strains.</title>
        <authorList>
            <person name="Klenk H.-P."/>
        </authorList>
    </citation>
    <scope>NUCLEOTIDE SEQUENCE [LARGE SCALE GENOMIC DNA]</scope>
    <source>
        <strain evidence="4 5">DSM 44819</strain>
    </source>
</reference>
<comment type="similarity">
    <text evidence="1">Belongs to the short-chain dehydrogenases/reductases (SDR) family.</text>
</comment>
<dbReference type="SUPFAM" id="SSF51735">
    <property type="entry name" value="NAD(P)-binding Rossmann-fold domains"/>
    <property type="match status" value="1"/>
</dbReference>
<dbReference type="InterPro" id="IPR057326">
    <property type="entry name" value="KR_dom"/>
</dbReference>
<dbReference type="InterPro" id="IPR002347">
    <property type="entry name" value="SDR_fam"/>
</dbReference>
<dbReference type="PANTHER" id="PTHR43975:SF2">
    <property type="entry name" value="EG:BACR7A4.14 PROTEIN-RELATED"/>
    <property type="match status" value="1"/>
</dbReference>
<evidence type="ECO:0000256" key="2">
    <source>
        <dbReference type="ARBA" id="ARBA00023002"/>
    </source>
</evidence>
<dbReference type="InterPro" id="IPR036291">
    <property type="entry name" value="NAD(P)-bd_dom_sf"/>
</dbReference>
<dbReference type="InterPro" id="IPR020904">
    <property type="entry name" value="Sc_DH/Rdtase_CS"/>
</dbReference>
<dbReference type="NCBIfam" id="NF005559">
    <property type="entry name" value="PRK07231.1"/>
    <property type="match status" value="1"/>
</dbReference>
<dbReference type="PRINTS" id="PR00081">
    <property type="entry name" value="GDHRDH"/>
</dbReference>
<gene>
    <name evidence="4" type="ORF">FB564_2712</name>
</gene>
<dbReference type="EMBL" id="VFOL01000001">
    <property type="protein sequence ID" value="TQL37549.1"/>
    <property type="molecule type" value="Genomic_DNA"/>
</dbReference>
<dbReference type="GeneID" id="93771952"/>
<sequence>MTLRDKAVLVTGAGTGIGRAVAVRAAREGARVALLGRRRELLDQTAALIKGAAPDAPVLACASSLAEPDELDDAVGDVLDAFGRLDGLVNNAGIARFSPVETADPADLQLMFDVHVKGPVHLLRTCLPELRARRGSVVNVTSVGGALATPHRSFYGASKAAINHLTRSLAIELAPEVRVNAVLPGPVDTPIYDDLGLSDEATGKLREDLLARTPMGRFGQSDEVATWVCRLLDDESGWVTGVLLPVDGGRCA</sequence>
<evidence type="ECO:0000259" key="3">
    <source>
        <dbReference type="SMART" id="SM00822"/>
    </source>
</evidence>
<protein>
    <submittedName>
        <fullName evidence="4">NAD(P)-dependent dehydrogenase (Short-subunit alcohol dehydrogenase family)</fullName>
    </submittedName>
</protein>
<organism evidence="4 5">
    <name type="scientific">Salinispora arenicola</name>
    <dbReference type="NCBI Taxonomy" id="168697"/>
    <lineage>
        <taxon>Bacteria</taxon>
        <taxon>Bacillati</taxon>
        <taxon>Actinomycetota</taxon>
        <taxon>Actinomycetes</taxon>
        <taxon>Micromonosporales</taxon>
        <taxon>Micromonosporaceae</taxon>
        <taxon>Salinispora</taxon>
    </lineage>
</organism>
<dbReference type="RefSeq" id="WP_026269761.1">
    <property type="nucleotide sequence ID" value="NZ_BOQM01000031.1"/>
</dbReference>
<evidence type="ECO:0000256" key="1">
    <source>
        <dbReference type="ARBA" id="ARBA00006484"/>
    </source>
</evidence>
<feature type="domain" description="Ketoreductase" evidence="3">
    <location>
        <begin position="6"/>
        <end position="189"/>
    </location>
</feature>
<dbReference type="PROSITE" id="PS00061">
    <property type="entry name" value="ADH_SHORT"/>
    <property type="match status" value="1"/>
</dbReference>
<dbReference type="CDD" id="cd05233">
    <property type="entry name" value="SDR_c"/>
    <property type="match status" value="1"/>
</dbReference>
<dbReference type="Gene3D" id="3.40.50.720">
    <property type="entry name" value="NAD(P)-binding Rossmann-like Domain"/>
    <property type="match status" value="1"/>
</dbReference>
<dbReference type="PRINTS" id="PR00080">
    <property type="entry name" value="SDRFAMILY"/>
</dbReference>
<dbReference type="Proteomes" id="UP000315983">
    <property type="component" value="Unassembled WGS sequence"/>
</dbReference>
<keyword evidence="2" id="KW-0560">Oxidoreductase</keyword>
<dbReference type="FunFam" id="3.40.50.720:FF:000084">
    <property type="entry name" value="Short-chain dehydrogenase reductase"/>
    <property type="match status" value="1"/>
</dbReference>
<comment type="caution">
    <text evidence="4">The sequence shown here is derived from an EMBL/GenBank/DDBJ whole genome shotgun (WGS) entry which is preliminary data.</text>
</comment>
<proteinExistence type="inferred from homology"/>